<protein>
    <submittedName>
        <fullName evidence="1">Uncharacterized protein</fullName>
    </submittedName>
</protein>
<organism evidence="1 2">
    <name type="scientific">Rhizophagus irregularis</name>
    <dbReference type="NCBI Taxonomy" id="588596"/>
    <lineage>
        <taxon>Eukaryota</taxon>
        <taxon>Fungi</taxon>
        <taxon>Fungi incertae sedis</taxon>
        <taxon>Mucoromycota</taxon>
        <taxon>Glomeromycotina</taxon>
        <taxon>Glomeromycetes</taxon>
        <taxon>Glomerales</taxon>
        <taxon>Glomeraceae</taxon>
        <taxon>Rhizophagus</taxon>
    </lineage>
</organism>
<dbReference type="Proteomes" id="UP000232722">
    <property type="component" value="Unassembled WGS sequence"/>
</dbReference>
<dbReference type="EMBL" id="LLXJ01000282">
    <property type="protein sequence ID" value="PKC11857.1"/>
    <property type="molecule type" value="Genomic_DNA"/>
</dbReference>
<proteinExistence type="predicted"/>
<sequence length="78" mass="9108">MPFGRVAEWKKISELVNENTIAVSRVEGVVDYIKWNTKKGSTKSTNRIDDIIKLTPEGNEYDRQIEAGEKKDKTCWYW</sequence>
<dbReference type="OrthoDB" id="2372247at2759"/>
<evidence type="ECO:0000313" key="2">
    <source>
        <dbReference type="Proteomes" id="UP000232722"/>
    </source>
</evidence>
<name>A0A2I1EAR8_9GLOM</name>
<gene>
    <name evidence="1" type="ORF">RhiirA5_412530</name>
</gene>
<reference evidence="1 2" key="1">
    <citation type="submission" date="2016-04" db="EMBL/GenBank/DDBJ databases">
        <title>Genome analyses suggest a sexual origin of heterokaryosis in a supposedly ancient asexual fungus.</title>
        <authorList>
            <person name="Ropars J."/>
            <person name="Sedzielewska K."/>
            <person name="Noel J."/>
            <person name="Charron P."/>
            <person name="Farinelli L."/>
            <person name="Marton T."/>
            <person name="Kruger M."/>
            <person name="Pelin A."/>
            <person name="Brachmann A."/>
            <person name="Corradi N."/>
        </authorList>
    </citation>
    <scope>NUCLEOTIDE SEQUENCE [LARGE SCALE GENOMIC DNA]</scope>
    <source>
        <strain evidence="1 2">A5</strain>
    </source>
</reference>
<dbReference type="VEuPathDB" id="FungiDB:RhiirA1_458487"/>
<evidence type="ECO:0000313" key="1">
    <source>
        <dbReference type="EMBL" id="PKC11857.1"/>
    </source>
</evidence>
<dbReference type="AlphaFoldDB" id="A0A2I1EAR8"/>
<reference evidence="1 2" key="2">
    <citation type="submission" date="2017-09" db="EMBL/GenBank/DDBJ databases">
        <title>Extensive intraspecific genome diversity in a model arbuscular mycorrhizal fungus.</title>
        <authorList>
            <person name="Chen E.C."/>
            <person name="Morin E."/>
            <person name="Beaudet D."/>
            <person name="Noel J."/>
            <person name="Ndikumana S."/>
            <person name="Charron P."/>
            <person name="St-Onge C."/>
            <person name="Giorgi J."/>
            <person name="Grigoriev I.V."/>
            <person name="Roux C."/>
            <person name="Martin F.M."/>
            <person name="Corradi N."/>
        </authorList>
    </citation>
    <scope>NUCLEOTIDE SEQUENCE [LARGE SCALE GENOMIC DNA]</scope>
    <source>
        <strain evidence="1 2">A5</strain>
    </source>
</reference>
<comment type="caution">
    <text evidence="1">The sequence shown here is derived from an EMBL/GenBank/DDBJ whole genome shotgun (WGS) entry which is preliminary data.</text>
</comment>
<accession>A0A2I1EAR8</accession>